<name>A0A2M4C9N0_9DIPT</name>
<accession>A0A2M4C9N0</accession>
<dbReference type="EMBL" id="GGFJ01012818">
    <property type="protein sequence ID" value="MBW61959.1"/>
    <property type="molecule type" value="Transcribed_RNA"/>
</dbReference>
<organism evidence="1">
    <name type="scientific">Anopheles marajoara</name>
    <dbReference type="NCBI Taxonomy" id="58244"/>
    <lineage>
        <taxon>Eukaryota</taxon>
        <taxon>Metazoa</taxon>
        <taxon>Ecdysozoa</taxon>
        <taxon>Arthropoda</taxon>
        <taxon>Hexapoda</taxon>
        <taxon>Insecta</taxon>
        <taxon>Pterygota</taxon>
        <taxon>Neoptera</taxon>
        <taxon>Endopterygota</taxon>
        <taxon>Diptera</taxon>
        <taxon>Nematocera</taxon>
        <taxon>Culicoidea</taxon>
        <taxon>Culicidae</taxon>
        <taxon>Anophelinae</taxon>
        <taxon>Anopheles</taxon>
    </lineage>
</organism>
<proteinExistence type="predicted"/>
<sequence>MLGCFKPVRFIIQLLLLSVRGFLFQFMKSVPMFSLIFLSNSVPPLSLPVFSRQLLELEAVLCALFSLFFDARSTLLSNNFPHVIFSCLSSHLA</sequence>
<evidence type="ECO:0000313" key="1">
    <source>
        <dbReference type="EMBL" id="MBW61959.1"/>
    </source>
</evidence>
<protein>
    <submittedName>
        <fullName evidence="1">Putative secreted protein</fullName>
    </submittedName>
</protein>
<reference evidence="1" key="1">
    <citation type="submission" date="2018-01" db="EMBL/GenBank/DDBJ databases">
        <title>An insight into the sialome of Amazonian anophelines.</title>
        <authorList>
            <person name="Ribeiro J.M."/>
            <person name="Scarpassa V."/>
            <person name="Calvo E."/>
        </authorList>
    </citation>
    <scope>NUCLEOTIDE SEQUENCE</scope>
    <source>
        <tissue evidence="1">Salivary glands</tissue>
    </source>
</reference>
<dbReference type="AlphaFoldDB" id="A0A2M4C9N0"/>